<evidence type="ECO:0000313" key="1">
    <source>
        <dbReference type="EMBL" id="OWP61303.1"/>
    </source>
</evidence>
<gene>
    <name evidence="1" type="ORF">CDA63_20170</name>
</gene>
<accession>A0A246FFL6</accession>
<name>A0A246FFL6_9BACT</name>
<dbReference type="InterPro" id="IPR029044">
    <property type="entry name" value="Nucleotide-diphossugar_trans"/>
</dbReference>
<evidence type="ECO:0000313" key="2">
    <source>
        <dbReference type="Proteomes" id="UP000197277"/>
    </source>
</evidence>
<feature type="non-terminal residue" evidence="1">
    <location>
        <position position="1"/>
    </location>
</feature>
<dbReference type="AlphaFoldDB" id="A0A246FFL6"/>
<sequence>ARGETVLVAFTGLMLSRRVYGRSGGLHNRFWPCEDMEFFNRLLEQGYSLVILEQVLMRYRIHTASVTTSNPSKMYDMIDYTVHCISRRRAGELESAAVSFNAFMAMRQRDAWWVKAERQRYRYAGVWHREASFYLNTRDYFSFSWRLVTVLLLSPKFTLSTIFSGLSKRISLGASVSSFS</sequence>
<reference evidence="1 2" key="1">
    <citation type="submission" date="2017-06" db="EMBL/GenBank/DDBJ databases">
        <title>Hymenobacter amundsenii sp. nov. isolated from regoliths in Antarctica.</title>
        <authorList>
            <person name="Sedlacek I."/>
            <person name="Kralova S."/>
            <person name="Pantucek R."/>
            <person name="Svec P."/>
            <person name="Holochova P."/>
            <person name="Stankova E."/>
            <person name="Vrbovska V."/>
            <person name="Busse H.-J."/>
        </authorList>
    </citation>
    <scope>NUCLEOTIDE SEQUENCE [LARGE SCALE GENOMIC DNA]</scope>
    <source>
        <strain evidence="1 2">CCM 8682</strain>
    </source>
</reference>
<comment type="caution">
    <text evidence="1">The sequence shown here is derived from an EMBL/GenBank/DDBJ whole genome shotgun (WGS) entry which is preliminary data.</text>
</comment>
<dbReference type="Gene3D" id="3.90.550.10">
    <property type="entry name" value="Spore Coat Polysaccharide Biosynthesis Protein SpsA, Chain A"/>
    <property type="match status" value="1"/>
</dbReference>
<proteinExistence type="predicted"/>
<dbReference type="SUPFAM" id="SSF53448">
    <property type="entry name" value="Nucleotide-diphospho-sugar transferases"/>
    <property type="match status" value="1"/>
</dbReference>
<dbReference type="EMBL" id="NIRR01000110">
    <property type="protein sequence ID" value="OWP61303.1"/>
    <property type="molecule type" value="Genomic_DNA"/>
</dbReference>
<dbReference type="Proteomes" id="UP000197277">
    <property type="component" value="Unassembled WGS sequence"/>
</dbReference>
<keyword evidence="2" id="KW-1185">Reference proteome</keyword>
<organism evidence="1 2">
    <name type="scientific">Hymenobacter amundsenii</name>
    <dbReference type="NCBI Taxonomy" id="2006685"/>
    <lineage>
        <taxon>Bacteria</taxon>
        <taxon>Pseudomonadati</taxon>
        <taxon>Bacteroidota</taxon>
        <taxon>Cytophagia</taxon>
        <taxon>Cytophagales</taxon>
        <taxon>Hymenobacteraceae</taxon>
        <taxon>Hymenobacter</taxon>
    </lineage>
</organism>
<protein>
    <submittedName>
        <fullName evidence="1">Uncharacterized protein</fullName>
    </submittedName>
</protein>
<dbReference type="RefSeq" id="WP_199797572.1">
    <property type="nucleotide sequence ID" value="NZ_NIRR01000110.1"/>
</dbReference>